<keyword evidence="9" id="KW-0406">Ion transport</keyword>
<sequence length="740" mass="80999">MPSLTLNPARVPFTRLPALRMSALSLALLAATPAFADGLAADADQAQTLDTLNVRASRDANTEGSGNYGAKATTLFKGVQSIRQTPQPVTVISRQLLDDRALLDLHDVLQNTPGVTVDYVDSERVTYFSRGFSIDALQMDGLSIDQSGSVFIQPDTAVLDRVEILRGAAGLLKGAGNPSATVNIARKRPTETFQASGALSLGSWDRRRAEADVSGPLNSAGTVRGRLVAAYDEKDFFQKAREEEKRTVYGVIEADLTDATLLTASLQQTDLDATGSWGGMPSDFDGRALDLPRSTYLGASWNQWNRYNQQAFLSLEHRFGNGWRTALSYAFTRFGYNGPFIQTSFSRSNTSNPYLVDVDTAIYGPAGSHQNAVNFVAEGPVELFERTHQLTVGAEGRNVKTANSSGYWGINRIRNVDARTWDPYTSYAPPQEGDVGTYYGGINNETQQKGVFAVARISITDPLTALVGARLNWWEYSVPTNPASNYSVDREFMPYAGLVYDLSSTLSLYASYSEIFVPQNAYQADGQLLKPITGQDYEAGIKGEFFAGRLNAALSAFRINNVGRAMDDASSANPCLPYYTTGYCKVDGGKTRSQGWEAEVSGQLTEGWQMMAGYTNTRTEYLRDPSAANLGQPLRSADPRHLLRLSTSYRFPGVLNKLRAGASVQAQSDTYVTSRGVTSRQGGYAVYGVMAGYDLSEAISLQLNVNNLFDKSYFRKYGPNTFNTYYADPRNVMFSVRARF</sequence>
<evidence type="ECO:0000256" key="6">
    <source>
        <dbReference type="ARBA" id="ARBA00022692"/>
    </source>
</evidence>
<dbReference type="InterPro" id="IPR010917">
    <property type="entry name" value="TonB_rcpt_CS"/>
</dbReference>
<evidence type="ECO:0000313" key="21">
    <source>
        <dbReference type="Proteomes" id="UP001302072"/>
    </source>
</evidence>
<comment type="similarity">
    <text evidence="2 14 16">Belongs to the TonB-dependent receptor family.</text>
</comment>
<evidence type="ECO:0000256" key="5">
    <source>
        <dbReference type="ARBA" id="ARBA00022496"/>
    </source>
</evidence>
<comment type="subcellular location">
    <subcellularLocation>
        <location evidence="1 14">Cell outer membrane</location>
        <topology evidence="1 14">Multi-pass membrane protein</topology>
    </subcellularLocation>
</comment>
<dbReference type="RefSeq" id="WP_311192659.1">
    <property type="nucleotide sequence ID" value="NZ_CP115541.1"/>
</dbReference>
<evidence type="ECO:0000256" key="16">
    <source>
        <dbReference type="RuleBase" id="RU003357"/>
    </source>
</evidence>
<evidence type="ECO:0000256" key="9">
    <source>
        <dbReference type="ARBA" id="ARBA00023065"/>
    </source>
</evidence>
<dbReference type="PROSITE" id="PS52016">
    <property type="entry name" value="TONB_DEPENDENT_REC_3"/>
    <property type="match status" value="1"/>
</dbReference>
<feature type="chain" id="PRO_5046134417" evidence="17">
    <location>
        <begin position="37"/>
        <end position="740"/>
    </location>
</feature>
<evidence type="ECO:0000256" key="4">
    <source>
        <dbReference type="ARBA" id="ARBA00022452"/>
    </source>
</evidence>
<keyword evidence="12 20" id="KW-0675">Receptor</keyword>
<evidence type="ECO:0000256" key="3">
    <source>
        <dbReference type="ARBA" id="ARBA00022448"/>
    </source>
</evidence>
<reference evidence="20 21" key="1">
    <citation type="submission" date="2022-12" db="EMBL/GenBank/DDBJ databases">
        <title>Two new species, Stenotrophomonas aracearum and Stenotrophomonas oahuensis, isolated from Anthurium (Araceae family) in Hawaii.</title>
        <authorList>
            <person name="Chunag S.C."/>
            <person name="Dobhal S."/>
            <person name="Alvarez A."/>
            <person name="Arif M."/>
        </authorList>
    </citation>
    <scope>NUCLEOTIDE SEQUENCE [LARGE SCALE GENOMIC DNA]</scope>
    <source>
        <strain evidence="20 21">A5586</strain>
    </source>
</reference>
<dbReference type="PANTHER" id="PTHR32552">
    <property type="entry name" value="FERRICHROME IRON RECEPTOR-RELATED"/>
    <property type="match status" value="1"/>
</dbReference>
<keyword evidence="5" id="KW-0410">Iron transport</keyword>
<organism evidence="20 21">
    <name type="scientific">Stenotrophomonas oahuensis</name>
    <dbReference type="NCBI Taxonomy" id="3003271"/>
    <lineage>
        <taxon>Bacteria</taxon>
        <taxon>Pseudomonadati</taxon>
        <taxon>Pseudomonadota</taxon>
        <taxon>Gammaproteobacteria</taxon>
        <taxon>Lysobacterales</taxon>
        <taxon>Lysobacteraceae</taxon>
        <taxon>Stenotrophomonas</taxon>
    </lineage>
</organism>
<dbReference type="Pfam" id="PF07715">
    <property type="entry name" value="Plug"/>
    <property type="match status" value="1"/>
</dbReference>
<evidence type="ECO:0000256" key="8">
    <source>
        <dbReference type="ARBA" id="ARBA00023004"/>
    </source>
</evidence>
<keyword evidence="4 14" id="KW-1134">Transmembrane beta strand</keyword>
<dbReference type="Pfam" id="PF00593">
    <property type="entry name" value="TonB_dep_Rec_b-barrel"/>
    <property type="match status" value="1"/>
</dbReference>
<dbReference type="Gene3D" id="2.170.130.10">
    <property type="entry name" value="TonB-dependent receptor, plug domain"/>
    <property type="match status" value="1"/>
</dbReference>
<keyword evidence="8" id="KW-0408">Iron</keyword>
<dbReference type="InterPro" id="IPR037066">
    <property type="entry name" value="Plug_dom_sf"/>
</dbReference>
<evidence type="ECO:0000256" key="17">
    <source>
        <dbReference type="SAM" id="SignalP"/>
    </source>
</evidence>
<accession>A0ABY9YTK5</accession>
<evidence type="ECO:0000256" key="12">
    <source>
        <dbReference type="ARBA" id="ARBA00023170"/>
    </source>
</evidence>
<keyword evidence="3 14" id="KW-0813">Transport</keyword>
<proteinExistence type="inferred from homology"/>
<keyword evidence="7 17" id="KW-0732">Signal</keyword>
<dbReference type="SUPFAM" id="SSF56935">
    <property type="entry name" value="Porins"/>
    <property type="match status" value="1"/>
</dbReference>
<feature type="signal peptide" evidence="17">
    <location>
        <begin position="1"/>
        <end position="36"/>
    </location>
</feature>
<dbReference type="PROSITE" id="PS01156">
    <property type="entry name" value="TONB_DEPENDENT_REC_2"/>
    <property type="match status" value="1"/>
</dbReference>
<protein>
    <submittedName>
        <fullName evidence="20">TonB-dependent siderophore receptor</fullName>
    </submittedName>
</protein>
<dbReference type="CDD" id="cd01347">
    <property type="entry name" value="ligand_gated_channel"/>
    <property type="match status" value="1"/>
</dbReference>
<keyword evidence="11 14" id="KW-0472">Membrane</keyword>
<feature type="domain" description="TonB-dependent receptor plug" evidence="19">
    <location>
        <begin position="82"/>
        <end position="180"/>
    </location>
</feature>
<evidence type="ECO:0000256" key="15">
    <source>
        <dbReference type="PROSITE-ProRule" id="PRU10144"/>
    </source>
</evidence>
<dbReference type="InterPro" id="IPR000531">
    <property type="entry name" value="Beta-barrel_TonB"/>
</dbReference>
<dbReference type="PANTHER" id="PTHR32552:SF74">
    <property type="entry name" value="HYDROXAMATE SIDEROPHORE RECEPTOR FHUE"/>
    <property type="match status" value="1"/>
</dbReference>
<evidence type="ECO:0000259" key="18">
    <source>
        <dbReference type="Pfam" id="PF00593"/>
    </source>
</evidence>
<keyword evidence="6 14" id="KW-0812">Transmembrane</keyword>
<dbReference type="EMBL" id="CP115541">
    <property type="protein sequence ID" value="WNH53513.1"/>
    <property type="molecule type" value="Genomic_DNA"/>
</dbReference>
<evidence type="ECO:0000259" key="19">
    <source>
        <dbReference type="Pfam" id="PF07715"/>
    </source>
</evidence>
<dbReference type="InterPro" id="IPR012910">
    <property type="entry name" value="Plug_dom"/>
</dbReference>
<gene>
    <name evidence="20" type="ORF">PDM29_04315</name>
</gene>
<evidence type="ECO:0000256" key="7">
    <source>
        <dbReference type="ARBA" id="ARBA00022729"/>
    </source>
</evidence>
<evidence type="ECO:0000256" key="1">
    <source>
        <dbReference type="ARBA" id="ARBA00004571"/>
    </source>
</evidence>
<name>A0ABY9YTK5_9GAMM</name>
<evidence type="ECO:0000256" key="13">
    <source>
        <dbReference type="ARBA" id="ARBA00023237"/>
    </source>
</evidence>
<dbReference type="InterPro" id="IPR036942">
    <property type="entry name" value="Beta-barrel_TonB_sf"/>
</dbReference>
<keyword evidence="13 14" id="KW-0998">Cell outer membrane</keyword>
<feature type="short sequence motif" description="TonB C-terminal box" evidence="15">
    <location>
        <begin position="723"/>
        <end position="740"/>
    </location>
</feature>
<dbReference type="Gene3D" id="2.40.170.20">
    <property type="entry name" value="TonB-dependent receptor, beta-barrel domain"/>
    <property type="match status" value="1"/>
</dbReference>
<keyword evidence="21" id="KW-1185">Reference proteome</keyword>
<evidence type="ECO:0000313" key="20">
    <source>
        <dbReference type="EMBL" id="WNH53513.1"/>
    </source>
</evidence>
<feature type="domain" description="TonB-dependent receptor-like beta-barrel" evidence="18">
    <location>
        <begin position="255"/>
        <end position="708"/>
    </location>
</feature>
<dbReference type="InterPro" id="IPR039426">
    <property type="entry name" value="TonB-dep_rcpt-like"/>
</dbReference>
<dbReference type="NCBIfam" id="TIGR01783">
    <property type="entry name" value="TonB-siderophor"/>
    <property type="match status" value="1"/>
</dbReference>
<evidence type="ECO:0000256" key="2">
    <source>
        <dbReference type="ARBA" id="ARBA00009810"/>
    </source>
</evidence>
<dbReference type="Proteomes" id="UP001302072">
    <property type="component" value="Chromosome"/>
</dbReference>
<evidence type="ECO:0000256" key="11">
    <source>
        <dbReference type="ARBA" id="ARBA00023136"/>
    </source>
</evidence>
<dbReference type="InterPro" id="IPR010105">
    <property type="entry name" value="TonB_sidphr_rcpt"/>
</dbReference>
<keyword evidence="10 16" id="KW-0798">TonB box</keyword>
<evidence type="ECO:0000256" key="14">
    <source>
        <dbReference type="PROSITE-ProRule" id="PRU01360"/>
    </source>
</evidence>
<evidence type="ECO:0000256" key="10">
    <source>
        <dbReference type="ARBA" id="ARBA00023077"/>
    </source>
</evidence>